<dbReference type="RefSeq" id="WP_097012736.1">
    <property type="nucleotide sequence ID" value="NZ_LT907975.1"/>
</dbReference>
<dbReference type="PROSITE" id="PS50995">
    <property type="entry name" value="HTH_MARR_2"/>
    <property type="match status" value="1"/>
</dbReference>
<reference evidence="6" key="1">
    <citation type="submission" date="2017-09" db="EMBL/GenBank/DDBJ databases">
        <authorList>
            <person name="Regsiter A."/>
            <person name="William W."/>
        </authorList>
    </citation>
    <scope>NUCLEOTIDE SEQUENCE [LARGE SCALE GENOMIC DNA]</scope>
    <source>
        <strain evidence="6">500-1</strain>
    </source>
</reference>
<dbReference type="PANTHER" id="PTHR42756">
    <property type="entry name" value="TRANSCRIPTIONAL REGULATOR, MARR"/>
    <property type="match status" value="1"/>
</dbReference>
<dbReference type="Pfam" id="PF01047">
    <property type="entry name" value="MarR"/>
    <property type="match status" value="1"/>
</dbReference>
<sequence length="138" mass="15900">MSDPTLLTQRIVEFYEKLSSWEHSVVRDQGLTLPQVHALEILGTHKALRMKELAEKMGVTTGTLTVLADRLVKAEMIQRKPHEKDRRSILVELTEKGQAVFEEHDALHHQLTHDITVSLSEEECEQFSSLLEKINREF</sequence>
<accession>A0A2C8FDH3</accession>
<dbReference type="KEGG" id="pprf:DPRO_3032"/>
<dbReference type="InterPro" id="IPR036388">
    <property type="entry name" value="WH-like_DNA-bd_sf"/>
</dbReference>
<dbReference type="InterPro" id="IPR036390">
    <property type="entry name" value="WH_DNA-bd_sf"/>
</dbReference>
<dbReference type="OrthoDB" id="5521015at2"/>
<proteinExistence type="predicted"/>
<dbReference type="EMBL" id="LT907975">
    <property type="protein sequence ID" value="SOB59942.1"/>
    <property type="molecule type" value="Genomic_DNA"/>
</dbReference>
<evidence type="ECO:0000313" key="6">
    <source>
        <dbReference type="Proteomes" id="UP000219215"/>
    </source>
</evidence>
<evidence type="ECO:0000256" key="3">
    <source>
        <dbReference type="ARBA" id="ARBA00023163"/>
    </source>
</evidence>
<keyword evidence="2" id="KW-0238">DNA-binding</keyword>
<dbReference type="SMART" id="SM00347">
    <property type="entry name" value="HTH_MARR"/>
    <property type="match status" value="1"/>
</dbReference>
<keyword evidence="6" id="KW-1185">Reference proteome</keyword>
<dbReference type="Gene3D" id="1.10.10.10">
    <property type="entry name" value="Winged helix-like DNA-binding domain superfamily/Winged helix DNA-binding domain"/>
    <property type="match status" value="1"/>
</dbReference>
<dbReference type="PRINTS" id="PR00598">
    <property type="entry name" value="HTHMARR"/>
</dbReference>
<organism evidence="5 6">
    <name type="scientific">Pseudodesulfovibrio profundus</name>
    <dbReference type="NCBI Taxonomy" id="57320"/>
    <lineage>
        <taxon>Bacteria</taxon>
        <taxon>Pseudomonadati</taxon>
        <taxon>Thermodesulfobacteriota</taxon>
        <taxon>Desulfovibrionia</taxon>
        <taxon>Desulfovibrionales</taxon>
        <taxon>Desulfovibrionaceae</taxon>
    </lineage>
</organism>
<dbReference type="SUPFAM" id="SSF46785">
    <property type="entry name" value="Winged helix' DNA-binding domain"/>
    <property type="match status" value="1"/>
</dbReference>
<evidence type="ECO:0000313" key="5">
    <source>
        <dbReference type="EMBL" id="SOB59942.1"/>
    </source>
</evidence>
<evidence type="ECO:0000256" key="1">
    <source>
        <dbReference type="ARBA" id="ARBA00023015"/>
    </source>
</evidence>
<dbReference type="Proteomes" id="UP000219215">
    <property type="component" value="Chromosome DPRO"/>
</dbReference>
<dbReference type="GO" id="GO:0003700">
    <property type="term" value="F:DNA-binding transcription factor activity"/>
    <property type="evidence" value="ECO:0007669"/>
    <property type="project" value="InterPro"/>
</dbReference>
<protein>
    <submittedName>
        <fullName evidence="5">Transcriptional regulator, MarR family</fullName>
    </submittedName>
</protein>
<name>A0A2C8FDH3_9BACT</name>
<dbReference type="GO" id="GO:0003677">
    <property type="term" value="F:DNA binding"/>
    <property type="evidence" value="ECO:0007669"/>
    <property type="project" value="UniProtKB-KW"/>
</dbReference>
<gene>
    <name evidence="5" type="ORF">DPRO_3032</name>
</gene>
<feature type="domain" description="HTH marR-type" evidence="4">
    <location>
        <begin position="4"/>
        <end position="136"/>
    </location>
</feature>
<keyword evidence="1" id="KW-0805">Transcription regulation</keyword>
<keyword evidence="3" id="KW-0804">Transcription</keyword>
<dbReference type="AlphaFoldDB" id="A0A2C8FDH3"/>
<dbReference type="PANTHER" id="PTHR42756:SF1">
    <property type="entry name" value="TRANSCRIPTIONAL REPRESSOR OF EMRAB OPERON"/>
    <property type="match status" value="1"/>
</dbReference>
<dbReference type="InterPro" id="IPR000835">
    <property type="entry name" value="HTH_MarR-typ"/>
</dbReference>
<evidence type="ECO:0000256" key="2">
    <source>
        <dbReference type="ARBA" id="ARBA00023125"/>
    </source>
</evidence>
<evidence type="ECO:0000259" key="4">
    <source>
        <dbReference type="PROSITE" id="PS50995"/>
    </source>
</evidence>